<dbReference type="Proteomes" id="UP001634394">
    <property type="component" value="Unassembled WGS sequence"/>
</dbReference>
<evidence type="ECO:0000256" key="1">
    <source>
        <dbReference type="ARBA" id="ARBA00022441"/>
    </source>
</evidence>
<dbReference type="SUPFAM" id="SSF117281">
    <property type="entry name" value="Kelch motif"/>
    <property type="match status" value="1"/>
</dbReference>
<dbReference type="AlphaFoldDB" id="A0ABD3X6C9"/>
<comment type="caution">
    <text evidence="3">The sequence shown here is derived from an EMBL/GenBank/DDBJ whole genome shotgun (WGS) entry which is preliminary data.</text>
</comment>
<keyword evidence="1" id="KW-0880">Kelch repeat</keyword>
<keyword evidence="2" id="KW-0677">Repeat</keyword>
<proteinExistence type="predicted"/>
<reference evidence="3 4" key="1">
    <citation type="submission" date="2024-11" db="EMBL/GenBank/DDBJ databases">
        <title>Chromosome-level genome assembly of the freshwater bivalve Anodonta woodiana.</title>
        <authorList>
            <person name="Chen X."/>
        </authorList>
    </citation>
    <scope>NUCLEOTIDE SEQUENCE [LARGE SCALE GENOMIC DNA]</scope>
    <source>
        <strain evidence="3">MN2024</strain>
        <tissue evidence="3">Gills</tissue>
    </source>
</reference>
<name>A0ABD3X6C9_SINWO</name>
<keyword evidence="4" id="KW-1185">Reference proteome</keyword>
<protein>
    <recommendedName>
        <fullName evidence="5">BACK domain-containing protein</fullName>
    </recommendedName>
</protein>
<sequence>MFQVKEMARYPQEVCFLKNDNPVLKERIYIQNLPEGDRRKLAKFLSDGCPADLQLSEENFHSFLHLCLLRTFSTDNKLMQHCMNFYKDVEESDHLYILQGCAECKHMLKKNGSKMICPDPNISKNSISVQYGVLFVQNDAIENQTVIIVELSSNKIIYKQCVKKVNKFGRGFSVCSQIRNECPYIFISGGRGRSSRKLLEYDVIENKWRACPKLCCERFNHSMVAVDENIYLIGGEKLSLIEKYNPKTKLYSSIGHLEENISNPLVIQYQQCLYIFGGKASDGRDVPCVRCLNTITNITERLPDLPLSFSGGQAVLLDTSVYMATPGGNLIWFDPKSGLSKLCSCMTPPRELFFIFDRGSRICVLGGIDGTENKYIQRLDRYYPEQNCWKTESELKPILPIVASCILQYPRKCPVLPFNKSI</sequence>
<dbReference type="InterPro" id="IPR015915">
    <property type="entry name" value="Kelch-typ_b-propeller"/>
</dbReference>
<gene>
    <name evidence="3" type="ORF">ACJMK2_027614</name>
</gene>
<dbReference type="InterPro" id="IPR006652">
    <property type="entry name" value="Kelch_1"/>
</dbReference>
<dbReference type="SMART" id="SM00612">
    <property type="entry name" value="Kelch"/>
    <property type="match status" value="3"/>
</dbReference>
<evidence type="ECO:0008006" key="5">
    <source>
        <dbReference type="Google" id="ProtNLM"/>
    </source>
</evidence>
<evidence type="ECO:0000313" key="3">
    <source>
        <dbReference type="EMBL" id="KAL3881156.1"/>
    </source>
</evidence>
<accession>A0ABD3X6C9</accession>
<organism evidence="3 4">
    <name type="scientific">Sinanodonta woodiana</name>
    <name type="common">Chinese pond mussel</name>
    <name type="synonym">Anodonta woodiana</name>
    <dbReference type="NCBI Taxonomy" id="1069815"/>
    <lineage>
        <taxon>Eukaryota</taxon>
        <taxon>Metazoa</taxon>
        <taxon>Spiralia</taxon>
        <taxon>Lophotrochozoa</taxon>
        <taxon>Mollusca</taxon>
        <taxon>Bivalvia</taxon>
        <taxon>Autobranchia</taxon>
        <taxon>Heteroconchia</taxon>
        <taxon>Palaeoheterodonta</taxon>
        <taxon>Unionida</taxon>
        <taxon>Unionoidea</taxon>
        <taxon>Unionidae</taxon>
        <taxon>Unioninae</taxon>
        <taxon>Sinanodonta</taxon>
    </lineage>
</organism>
<evidence type="ECO:0000313" key="4">
    <source>
        <dbReference type="Proteomes" id="UP001634394"/>
    </source>
</evidence>
<evidence type="ECO:0000256" key="2">
    <source>
        <dbReference type="ARBA" id="ARBA00022737"/>
    </source>
</evidence>
<dbReference type="Gene3D" id="2.120.10.80">
    <property type="entry name" value="Kelch-type beta propeller"/>
    <property type="match status" value="1"/>
</dbReference>
<dbReference type="PANTHER" id="PTHR45632">
    <property type="entry name" value="LD33804P"/>
    <property type="match status" value="1"/>
</dbReference>
<dbReference type="EMBL" id="JBJQND010000003">
    <property type="protein sequence ID" value="KAL3881156.1"/>
    <property type="molecule type" value="Genomic_DNA"/>
</dbReference>
<dbReference type="PANTHER" id="PTHR45632:SF3">
    <property type="entry name" value="KELCH-LIKE PROTEIN 32"/>
    <property type="match status" value="1"/>
</dbReference>